<proteinExistence type="predicted"/>
<dbReference type="AlphaFoldDB" id="A0A0E9WI00"/>
<accession>A0A0E9WI00</accession>
<reference evidence="1" key="1">
    <citation type="submission" date="2014-11" db="EMBL/GenBank/DDBJ databases">
        <authorList>
            <person name="Amaro Gonzalez C."/>
        </authorList>
    </citation>
    <scope>NUCLEOTIDE SEQUENCE</scope>
</reference>
<sequence>MSVDRHQCVTTTWVTHGGHFARECSTTHQQRGGRTSFSLISWGMIRWQTEPESNQDIHSCHRIPAFSTLSHQARHRSSWSAKIRGLSALQNSPN</sequence>
<organism evidence="1">
    <name type="scientific">Anguilla anguilla</name>
    <name type="common">European freshwater eel</name>
    <name type="synonym">Muraena anguilla</name>
    <dbReference type="NCBI Taxonomy" id="7936"/>
    <lineage>
        <taxon>Eukaryota</taxon>
        <taxon>Metazoa</taxon>
        <taxon>Chordata</taxon>
        <taxon>Craniata</taxon>
        <taxon>Vertebrata</taxon>
        <taxon>Euteleostomi</taxon>
        <taxon>Actinopterygii</taxon>
        <taxon>Neopterygii</taxon>
        <taxon>Teleostei</taxon>
        <taxon>Anguilliformes</taxon>
        <taxon>Anguillidae</taxon>
        <taxon>Anguilla</taxon>
    </lineage>
</organism>
<name>A0A0E9WI00_ANGAN</name>
<dbReference type="EMBL" id="GBXM01018600">
    <property type="protein sequence ID" value="JAH89977.1"/>
    <property type="molecule type" value="Transcribed_RNA"/>
</dbReference>
<evidence type="ECO:0000313" key="1">
    <source>
        <dbReference type="EMBL" id="JAH89977.1"/>
    </source>
</evidence>
<protein>
    <submittedName>
        <fullName evidence="1">Uncharacterized protein</fullName>
    </submittedName>
</protein>
<reference evidence="1" key="2">
    <citation type="journal article" date="2015" name="Fish Shellfish Immunol.">
        <title>Early steps in the European eel (Anguilla anguilla)-Vibrio vulnificus interaction in the gills: Role of the RtxA13 toxin.</title>
        <authorList>
            <person name="Callol A."/>
            <person name="Pajuelo D."/>
            <person name="Ebbesson L."/>
            <person name="Teles M."/>
            <person name="MacKenzie S."/>
            <person name="Amaro C."/>
        </authorList>
    </citation>
    <scope>NUCLEOTIDE SEQUENCE</scope>
</reference>